<gene>
    <name evidence="1" type="ORF">RFEPED_1577</name>
</gene>
<reference evidence="1 2" key="1">
    <citation type="submission" date="2015-01" db="EMBL/GenBank/DDBJ databases">
        <title>Genome Sequencing of Rickettsiales.</title>
        <authorList>
            <person name="Daugherty S.C."/>
            <person name="Su Q."/>
            <person name="Abolude K."/>
            <person name="Beier-Sexton M."/>
            <person name="Carlyon J.A."/>
            <person name="Carter R."/>
            <person name="Day N.P."/>
            <person name="Dumler S.J."/>
            <person name="Dyachenko V."/>
            <person name="Godinez A."/>
            <person name="Kurtti T.J."/>
            <person name="Lichay M."/>
            <person name="Mullins K.E."/>
            <person name="Ott S."/>
            <person name="Pappas-Brown V."/>
            <person name="Paris D.H."/>
            <person name="Patel P."/>
            <person name="Richards A.L."/>
            <person name="Sadzewicz L."/>
            <person name="Sears K."/>
            <person name="Seidman D."/>
            <person name="Sengamalay N."/>
            <person name="Stenos J."/>
            <person name="Tallon L.J."/>
            <person name="Vincent G."/>
            <person name="Fraser C.M."/>
            <person name="Munderloh U."/>
            <person name="Dunning-Hotopp J.C."/>
        </authorList>
    </citation>
    <scope>NUCLEOTIDE SEQUENCE [LARGE SCALE GENOMIC DNA]</scope>
    <source>
        <strain evidence="1 2">Pedreira</strain>
    </source>
</reference>
<comment type="caution">
    <text evidence="1">The sequence shown here is derived from an EMBL/GenBank/DDBJ whole genome shotgun (WGS) entry which is preliminary data.</text>
</comment>
<protein>
    <submittedName>
        <fullName evidence="1">RPE1 domain protein</fullName>
    </submittedName>
</protein>
<dbReference type="InterPro" id="IPR005728">
    <property type="entry name" value="RPE1"/>
</dbReference>
<dbReference type="NCBIfam" id="TIGR01045">
    <property type="entry name" value="RPE1"/>
    <property type="match status" value="1"/>
</dbReference>
<dbReference type="EMBL" id="LANQ01000001">
    <property type="protein sequence ID" value="KJV59176.1"/>
    <property type="molecule type" value="Genomic_DNA"/>
</dbReference>
<evidence type="ECO:0000313" key="1">
    <source>
        <dbReference type="EMBL" id="KJV59176.1"/>
    </source>
</evidence>
<dbReference type="PATRIC" id="fig|1359196.3.peg.1529"/>
<accession>A0A0F3MU32</accession>
<evidence type="ECO:0000313" key="2">
    <source>
        <dbReference type="Proteomes" id="UP000033475"/>
    </source>
</evidence>
<organism evidence="1 2">
    <name type="scientific">Rickettsia felis str. Pedreira</name>
    <dbReference type="NCBI Taxonomy" id="1359196"/>
    <lineage>
        <taxon>Bacteria</taxon>
        <taxon>Pseudomonadati</taxon>
        <taxon>Pseudomonadota</taxon>
        <taxon>Alphaproteobacteria</taxon>
        <taxon>Rickettsiales</taxon>
        <taxon>Rickettsiaceae</taxon>
        <taxon>Rickettsieae</taxon>
        <taxon>Rickettsia</taxon>
        <taxon>spotted fever group</taxon>
    </lineage>
</organism>
<name>A0A0F3MU32_RICFI</name>
<sequence length="55" mass="6509">MHNVVNKEEFEENTKHRTAAYIIVREDEGLGLRYKLPLETSYAISLIKSNFLWKI</sequence>
<dbReference type="AlphaFoldDB" id="A0A0F3MU32"/>
<proteinExistence type="predicted"/>
<dbReference type="Proteomes" id="UP000033475">
    <property type="component" value="Unassembled WGS sequence"/>
</dbReference>